<protein>
    <recommendedName>
        <fullName evidence="1">F-box domain-containing protein</fullName>
    </recommendedName>
</protein>
<dbReference type="Gene3D" id="2.130.10.10">
    <property type="entry name" value="YVTN repeat-like/Quinoprotein amine dehydrogenase"/>
    <property type="match status" value="1"/>
</dbReference>
<evidence type="ECO:0000313" key="3">
    <source>
        <dbReference type="Proteomes" id="UP000053257"/>
    </source>
</evidence>
<dbReference type="InterPro" id="IPR036047">
    <property type="entry name" value="F-box-like_dom_sf"/>
</dbReference>
<dbReference type="EMBL" id="KN840457">
    <property type="protein sequence ID" value="KIP10222.1"/>
    <property type="molecule type" value="Genomic_DNA"/>
</dbReference>
<reference evidence="2 3" key="1">
    <citation type="journal article" date="2014" name="PLoS Genet.">
        <title>Analysis of the Phlebiopsis gigantea genome, transcriptome and secretome provides insight into its pioneer colonization strategies of wood.</title>
        <authorList>
            <person name="Hori C."/>
            <person name="Ishida T."/>
            <person name="Igarashi K."/>
            <person name="Samejima M."/>
            <person name="Suzuki H."/>
            <person name="Master E."/>
            <person name="Ferreira P."/>
            <person name="Ruiz-Duenas F.J."/>
            <person name="Held B."/>
            <person name="Canessa P."/>
            <person name="Larrondo L.F."/>
            <person name="Schmoll M."/>
            <person name="Druzhinina I.S."/>
            <person name="Kubicek C.P."/>
            <person name="Gaskell J.A."/>
            <person name="Kersten P."/>
            <person name="St John F."/>
            <person name="Glasner J."/>
            <person name="Sabat G."/>
            <person name="Splinter BonDurant S."/>
            <person name="Syed K."/>
            <person name="Yadav J."/>
            <person name="Mgbeahuruike A.C."/>
            <person name="Kovalchuk A."/>
            <person name="Asiegbu F.O."/>
            <person name="Lackner G."/>
            <person name="Hoffmeister D."/>
            <person name="Rencoret J."/>
            <person name="Gutierrez A."/>
            <person name="Sun H."/>
            <person name="Lindquist E."/>
            <person name="Barry K."/>
            <person name="Riley R."/>
            <person name="Grigoriev I.V."/>
            <person name="Henrissat B."/>
            <person name="Kues U."/>
            <person name="Berka R.M."/>
            <person name="Martinez A.T."/>
            <person name="Covert S.F."/>
            <person name="Blanchette R.A."/>
            <person name="Cullen D."/>
        </authorList>
    </citation>
    <scope>NUCLEOTIDE SEQUENCE [LARGE SCALE GENOMIC DNA]</scope>
    <source>
        <strain evidence="2 3">11061_1 CR5-6</strain>
    </source>
</reference>
<dbReference type="HOGENOM" id="CLU_566242_0_0_1"/>
<dbReference type="SUPFAM" id="SSF81383">
    <property type="entry name" value="F-box domain"/>
    <property type="match status" value="1"/>
</dbReference>
<organism evidence="2 3">
    <name type="scientific">Phlebiopsis gigantea (strain 11061_1 CR5-6)</name>
    <name type="common">White-rot fungus</name>
    <name type="synonym">Peniophora gigantea</name>
    <dbReference type="NCBI Taxonomy" id="745531"/>
    <lineage>
        <taxon>Eukaryota</taxon>
        <taxon>Fungi</taxon>
        <taxon>Dikarya</taxon>
        <taxon>Basidiomycota</taxon>
        <taxon>Agaricomycotina</taxon>
        <taxon>Agaricomycetes</taxon>
        <taxon>Polyporales</taxon>
        <taxon>Phanerochaetaceae</taxon>
        <taxon>Phlebiopsis</taxon>
    </lineage>
</organism>
<dbReference type="OrthoDB" id="1259151at2759"/>
<sequence length="486" mass="52450">MAAHIISLPHDIIILLMQHLSVEDLAALCCTCKVIHGMVEEFGWNGYLRTNPRPSYSLSNCITSWSAGAQARYNTIADRNWARLRFIARPLSQRWVGRLQPRLAINSSKFLIGSGNTIYSYGFGTSSTGTSPPVLFEGIYATSAVHPEHDISALVCVPDGGADRTIFVGYVNGGMERISLPNTGHSAQHLSASHRVHYDFHGGCSVEALSTSSSHLLSLSSDGTAALLSLDPDSPRLETIDLGTRSWSCHLRMDASTPYAVFGTTSLDPLCVHPVCESSFSAQPLVSLSSPTTSERPTAVYALSSAPPACAWGASDQIVVSGWFDGNVHVFDLRSPVRSATQSSRPSILPVMSFCDPWSPEAIYSLSCGGGSASHITAGSARHSVLAFWDVRSPYKGWSVHAPGNDSSPVYSVVMDGSRVFGANESRGFVYDFGPGVTEETYPPVDIENVPHSRTSGRWRKTMLDNGKGPKVDGPGFYVTMYKHNK</sequence>
<feature type="domain" description="F-box" evidence="1">
    <location>
        <begin position="2"/>
        <end position="51"/>
    </location>
</feature>
<dbReference type="Proteomes" id="UP000053257">
    <property type="component" value="Unassembled WGS sequence"/>
</dbReference>
<accession>A0A0C3SBQ3</accession>
<dbReference type="AlphaFoldDB" id="A0A0C3SBQ3"/>
<evidence type="ECO:0000259" key="1">
    <source>
        <dbReference type="PROSITE" id="PS50181"/>
    </source>
</evidence>
<dbReference type="PROSITE" id="PS50181">
    <property type="entry name" value="FBOX"/>
    <property type="match status" value="1"/>
</dbReference>
<gene>
    <name evidence="2" type="ORF">PHLGIDRAFT_115679</name>
</gene>
<dbReference type="InterPro" id="IPR036322">
    <property type="entry name" value="WD40_repeat_dom_sf"/>
</dbReference>
<keyword evidence="3" id="KW-1185">Reference proteome</keyword>
<evidence type="ECO:0000313" key="2">
    <source>
        <dbReference type="EMBL" id="KIP10222.1"/>
    </source>
</evidence>
<dbReference type="InterPro" id="IPR015943">
    <property type="entry name" value="WD40/YVTN_repeat-like_dom_sf"/>
</dbReference>
<name>A0A0C3SBQ3_PHLG1</name>
<proteinExistence type="predicted"/>
<dbReference type="InterPro" id="IPR001810">
    <property type="entry name" value="F-box_dom"/>
</dbReference>
<dbReference type="SUPFAM" id="SSF50978">
    <property type="entry name" value="WD40 repeat-like"/>
    <property type="match status" value="1"/>
</dbReference>